<feature type="compositionally biased region" description="Polar residues" evidence="1">
    <location>
        <begin position="1"/>
        <end position="13"/>
    </location>
</feature>
<evidence type="ECO:0000313" key="2">
    <source>
        <dbReference type="EMBL" id="CAC5383560.1"/>
    </source>
</evidence>
<sequence>MSQVLETNHTSEVNGLESVYDEIDELTFDDMNQQPNRDSSSVDDDSSNSSGTTKSGTSNNEGYLNPYQPIIPNTDTHTYSLTSAAVSSTEEKREDHICKEICNETYVNVKQDENTQKSSNYPDSQSVNYSDISIDKKPVTVDLDRYENTRIFQISGQIKP</sequence>
<gene>
    <name evidence="2" type="ORF">MCOR_19293</name>
</gene>
<name>A0A6J8BKD9_MYTCO</name>
<dbReference type="EMBL" id="CACVKT020003409">
    <property type="protein sequence ID" value="CAC5383560.1"/>
    <property type="molecule type" value="Genomic_DNA"/>
</dbReference>
<feature type="compositionally biased region" description="Low complexity" evidence="1">
    <location>
        <begin position="47"/>
        <end position="62"/>
    </location>
</feature>
<evidence type="ECO:0000313" key="3">
    <source>
        <dbReference type="Proteomes" id="UP000507470"/>
    </source>
</evidence>
<dbReference type="AlphaFoldDB" id="A0A6J8BKD9"/>
<dbReference type="Proteomes" id="UP000507470">
    <property type="component" value="Unassembled WGS sequence"/>
</dbReference>
<evidence type="ECO:0000256" key="1">
    <source>
        <dbReference type="SAM" id="MobiDB-lite"/>
    </source>
</evidence>
<feature type="compositionally biased region" description="Acidic residues" evidence="1">
    <location>
        <begin position="19"/>
        <end position="28"/>
    </location>
</feature>
<accession>A0A6J8BKD9</accession>
<dbReference type="OrthoDB" id="6190394at2759"/>
<keyword evidence="3" id="KW-1185">Reference proteome</keyword>
<organism evidence="2 3">
    <name type="scientific">Mytilus coruscus</name>
    <name type="common">Sea mussel</name>
    <dbReference type="NCBI Taxonomy" id="42192"/>
    <lineage>
        <taxon>Eukaryota</taxon>
        <taxon>Metazoa</taxon>
        <taxon>Spiralia</taxon>
        <taxon>Lophotrochozoa</taxon>
        <taxon>Mollusca</taxon>
        <taxon>Bivalvia</taxon>
        <taxon>Autobranchia</taxon>
        <taxon>Pteriomorphia</taxon>
        <taxon>Mytilida</taxon>
        <taxon>Mytiloidea</taxon>
        <taxon>Mytilidae</taxon>
        <taxon>Mytilinae</taxon>
        <taxon>Mytilus</taxon>
    </lineage>
</organism>
<proteinExistence type="predicted"/>
<reference evidence="2 3" key="1">
    <citation type="submission" date="2020-06" db="EMBL/GenBank/DDBJ databases">
        <authorList>
            <person name="Li R."/>
            <person name="Bekaert M."/>
        </authorList>
    </citation>
    <scope>NUCLEOTIDE SEQUENCE [LARGE SCALE GENOMIC DNA]</scope>
    <source>
        <strain evidence="3">wild</strain>
    </source>
</reference>
<feature type="region of interest" description="Disordered" evidence="1">
    <location>
        <begin position="1"/>
        <end position="76"/>
    </location>
</feature>
<protein>
    <submittedName>
        <fullName evidence="2">Uncharacterized protein</fullName>
    </submittedName>
</protein>